<evidence type="ECO:0000313" key="1">
    <source>
        <dbReference type="EMBL" id="ETJ37052.1"/>
    </source>
</evidence>
<organism evidence="1">
    <name type="scientific">human gut metagenome</name>
    <dbReference type="NCBI Taxonomy" id="408170"/>
    <lineage>
        <taxon>unclassified sequences</taxon>
        <taxon>metagenomes</taxon>
        <taxon>organismal metagenomes</taxon>
    </lineage>
</organism>
<reference evidence="1" key="1">
    <citation type="submission" date="2013-12" db="EMBL/GenBank/DDBJ databases">
        <title>A Varibaculum cambriense genome reconstructed from a premature infant gut community with otherwise low bacterial novelty that shifts toward anaerobic metabolism during the third week of life.</title>
        <authorList>
            <person name="Brown C.T."/>
            <person name="Sharon I."/>
            <person name="Thomas B.C."/>
            <person name="Castelle C.J."/>
            <person name="Morowitz M.J."/>
            <person name="Banfield J.F."/>
        </authorList>
    </citation>
    <scope>NUCLEOTIDE SEQUENCE</scope>
</reference>
<accession>W1Y3D3</accession>
<protein>
    <submittedName>
        <fullName evidence="1">Uncharacterized protein</fullName>
    </submittedName>
</protein>
<name>W1Y3D3_9ZZZZ</name>
<dbReference type="EMBL" id="AZMM01008714">
    <property type="protein sequence ID" value="ETJ37052.1"/>
    <property type="molecule type" value="Genomic_DNA"/>
</dbReference>
<feature type="non-terminal residue" evidence="1">
    <location>
        <position position="1"/>
    </location>
</feature>
<feature type="non-terminal residue" evidence="1">
    <location>
        <position position="72"/>
    </location>
</feature>
<comment type="caution">
    <text evidence="1">The sequence shown here is derived from an EMBL/GenBank/DDBJ whole genome shotgun (WGS) entry which is preliminary data.</text>
</comment>
<proteinExistence type="predicted"/>
<gene>
    <name evidence="1" type="ORF">Q604_UNBC08714G0001</name>
</gene>
<dbReference type="AlphaFoldDB" id="W1Y3D3"/>
<sequence>KNELTKETCFKLRQDLSESDQRSLSDLRTIFVTKYDQFWLKEEQFDDYRVTVLEAACLEVLDFRALLPEEVQ</sequence>